<name>A0A182Q8Z7_9DIPT</name>
<dbReference type="VEuPathDB" id="VectorBase:AFAF005431"/>
<feature type="signal peptide" evidence="1">
    <location>
        <begin position="1"/>
        <end position="23"/>
    </location>
</feature>
<accession>A0A182Q8Z7</accession>
<dbReference type="EnsemblMetazoa" id="AFAF005431-RA">
    <property type="protein sequence ID" value="AFAF005431-PA"/>
    <property type="gene ID" value="AFAF005431"/>
</dbReference>
<evidence type="ECO:0000313" key="2">
    <source>
        <dbReference type="EnsemblMetazoa" id="AFAF005431-PA"/>
    </source>
</evidence>
<evidence type="ECO:0000256" key="1">
    <source>
        <dbReference type="SAM" id="SignalP"/>
    </source>
</evidence>
<keyword evidence="3" id="KW-1185">Reference proteome</keyword>
<proteinExistence type="predicted"/>
<reference evidence="3" key="1">
    <citation type="submission" date="2014-01" db="EMBL/GenBank/DDBJ databases">
        <title>The Genome Sequence of Anopheles farauti FAR1 (V2).</title>
        <authorList>
            <consortium name="The Broad Institute Genomics Platform"/>
            <person name="Neafsey D.E."/>
            <person name="Besansky N."/>
            <person name="Howell P."/>
            <person name="Walton C."/>
            <person name="Young S.K."/>
            <person name="Zeng Q."/>
            <person name="Gargeya S."/>
            <person name="Fitzgerald M."/>
            <person name="Haas B."/>
            <person name="Abouelleil A."/>
            <person name="Allen A.W."/>
            <person name="Alvarado L."/>
            <person name="Arachchi H.M."/>
            <person name="Berlin A.M."/>
            <person name="Chapman S.B."/>
            <person name="Gainer-Dewar J."/>
            <person name="Goldberg J."/>
            <person name="Griggs A."/>
            <person name="Gujja S."/>
            <person name="Hansen M."/>
            <person name="Howarth C."/>
            <person name="Imamovic A."/>
            <person name="Ireland A."/>
            <person name="Larimer J."/>
            <person name="McCowan C."/>
            <person name="Murphy C."/>
            <person name="Pearson M."/>
            <person name="Poon T.W."/>
            <person name="Priest M."/>
            <person name="Roberts A."/>
            <person name="Saif S."/>
            <person name="Shea T."/>
            <person name="Sisk P."/>
            <person name="Sykes S."/>
            <person name="Wortman J."/>
            <person name="Nusbaum C."/>
            <person name="Birren B."/>
        </authorList>
    </citation>
    <scope>NUCLEOTIDE SEQUENCE [LARGE SCALE GENOMIC DNA]</scope>
    <source>
        <strain evidence="3">FAR1</strain>
    </source>
</reference>
<feature type="chain" id="PRO_5008132482" description="Secreted protein" evidence="1">
    <location>
        <begin position="24"/>
        <end position="106"/>
    </location>
</feature>
<dbReference type="Proteomes" id="UP000075886">
    <property type="component" value="Unassembled WGS sequence"/>
</dbReference>
<organism evidence="2 3">
    <name type="scientific">Anopheles farauti</name>
    <dbReference type="NCBI Taxonomy" id="69004"/>
    <lineage>
        <taxon>Eukaryota</taxon>
        <taxon>Metazoa</taxon>
        <taxon>Ecdysozoa</taxon>
        <taxon>Arthropoda</taxon>
        <taxon>Hexapoda</taxon>
        <taxon>Insecta</taxon>
        <taxon>Pterygota</taxon>
        <taxon>Neoptera</taxon>
        <taxon>Endopterygota</taxon>
        <taxon>Diptera</taxon>
        <taxon>Nematocera</taxon>
        <taxon>Culicoidea</taxon>
        <taxon>Culicidae</taxon>
        <taxon>Anophelinae</taxon>
        <taxon>Anopheles</taxon>
    </lineage>
</organism>
<sequence>MMMMMMMMMVMVMVMVMPCLDNSFPIAARSAADEPYKRKPSSGELRLLDNARFKAVTGGSTGTPPFCHTRSVFAFIGMLPVLPWWAGCTLASLLCSCSAPGTIGSP</sequence>
<reference evidence="2" key="2">
    <citation type="submission" date="2020-05" db="UniProtKB">
        <authorList>
            <consortium name="EnsemblMetazoa"/>
        </authorList>
    </citation>
    <scope>IDENTIFICATION</scope>
    <source>
        <strain evidence="2">FAR1</strain>
    </source>
</reference>
<keyword evidence="1" id="KW-0732">Signal</keyword>
<evidence type="ECO:0000313" key="3">
    <source>
        <dbReference type="Proteomes" id="UP000075886"/>
    </source>
</evidence>
<protein>
    <recommendedName>
        <fullName evidence="4">Secreted protein</fullName>
    </recommendedName>
</protein>
<dbReference type="EMBL" id="AXCN02000835">
    <property type="status" value="NOT_ANNOTATED_CDS"/>
    <property type="molecule type" value="Genomic_DNA"/>
</dbReference>
<dbReference type="AlphaFoldDB" id="A0A182Q8Z7"/>
<evidence type="ECO:0008006" key="4">
    <source>
        <dbReference type="Google" id="ProtNLM"/>
    </source>
</evidence>